<name>A0ABX6W1L7_STRMQ</name>
<keyword evidence="2" id="KW-0812">Transmembrane</keyword>
<evidence type="ECO:0000256" key="2">
    <source>
        <dbReference type="SAM" id="Phobius"/>
    </source>
</evidence>
<feature type="compositionally biased region" description="Basic and acidic residues" evidence="1">
    <location>
        <begin position="1"/>
        <end position="27"/>
    </location>
</feature>
<accession>A0ABX6W1L7</accession>
<feature type="region of interest" description="Disordered" evidence="1">
    <location>
        <begin position="1"/>
        <end position="285"/>
    </location>
</feature>
<feature type="compositionally biased region" description="Basic and acidic residues" evidence="1">
    <location>
        <begin position="194"/>
        <end position="219"/>
    </location>
</feature>
<protein>
    <recommendedName>
        <fullName evidence="5">Tox-PL domain-containing protein</fullName>
    </recommendedName>
</protein>
<feature type="region of interest" description="Disordered" evidence="1">
    <location>
        <begin position="992"/>
        <end position="1083"/>
    </location>
</feature>
<proteinExistence type="predicted"/>
<keyword evidence="4" id="KW-1185">Reference proteome</keyword>
<dbReference type="Proteomes" id="UP000663421">
    <property type="component" value="Chromosome"/>
</dbReference>
<feature type="transmembrane region" description="Helical" evidence="2">
    <location>
        <begin position="855"/>
        <end position="879"/>
    </location>
</feature>
<evidence type="ECO:0008006" key="5">
    <source>
        <dbReference type="Google" id="ProtNLM"/>
    </source>
</evidence>
<feature type="transmembrane region" description="Helical" evidence="2">
    <location>
        <begin position="818"/>
        <end position="843"/>
    </location>
</feature>
<feature type="region of interest" description="Disordered" evidence="1">
    <location>
        <begin position="1300"/>
        <end position="1321"/>
    </location>
</feature>
<feature type="compositionally biased region" description="Low complexity" evidence="1">
    <location>
        <begin position="136"/>
        <end position="150"/>
    </location>
</feature>
<evidence type="ECO:0000313" key="3">
    <source>
        <dbReference type="EMBL" id="QPI55299.1"/>
    </source>
</evidence>
<feature type="compositionally biased region" description="Low complexity" evidence="1">
    <location>
        <begin position="80"/>
        <end position="117"/>
    </location>
</feature>
<evidence type="ECO:0000256" key="1">
    <source>
        <dbReference type="SAM" id="MobiDB-lite"/>
    </source>
</evidence>
<organism evidence="3 4">
    <name type="scientific">Streptomyces malaysiensis</name>
    <dbReference type="NCBI Taxonomy" id="92644"/>
    <lineage>
        <taxon>Bacteria</taxon>
        <taxon>Bacillati</taxon>
        <taxon>Actinomycetota</taxon>
        <taxon>Actinomycetes</taxon>
        <taxon>Kitasatosporales</taxon>
        <taxon>Streptomycetaceae</taxon>
        <taxon>Streptomyces</taxon>
        <taxon>Streptomyces violaceusniger group</taxon>
    </lineage>
</organism>
<feature type="compositionally biased region" description="Low complexity" evidence="1">
    <location>
        <begin position="62"/>
        <end position="72"/>
    </location>
</feature>
<feature type="compositionally biased region" description="Low complexity" evidence="1">
    <location>
        <begin position="260"/>
        <end position="280"/>
    </location>
</feature>
<evidence type="ECO:0000313" key="4">
    <source>
        <dbReference type="Proteomes" id="UP000663421"/>
    </source>
</evidence>
<keyword evidence="2" id="KW-1133">Transmembrane helix</keyword>
<reference evidence="3 4" key="1">
    <citation type="submission" date="2020-11" db="EMBL/GenBank/DDBJ databases">
        <title>Complete genome sequence unveiled secondary metabolic potentials in Streptomyces solisilvae HNM0141.</title>
        <authorList>
            <person name="Huang X."/>
        </authorList>
    </citation>
    <scope>NUCLEOTIDE SEQUENCE [LARGE SCALE GENOMIC DNA]</scope>
    <source>
        <strain evidence="3 4">HNM0141</strain>
    </source>
</reference>
<dbReference type="EMBL" id="CP065050">
    <property type="protein sequence ID" value="QPI55299.1"/>
    <property type="molecule type" value="Genomic_DNA"/>
</dbReference>
<feature type="compositionally biased region" description="Basic and acidic residues" evidence="1">
    <location>
        <begin position="153"/>
        <end position="165"/>
    </location>
</feature>
<feature type="compositionally biased region" description="Basic and acidic residues" evidence="1">
    <location>
        <begin position="242"/>
        <end position="251"/>
    </location>
</feature>
<keyword evidence="2" id="KW-0472">Membrane</keyword>
<sequence length="1577" mass="164476">MHAHESAPDKDESKAPKPQSERREEQRTQQPAGRGAMLNARSIQRLQRGAGNAAVSRLLAAQRPPSSPSRQGPPGGVGSPAGSAGSAGMPGPASQVEQAGQTGQAGYAGQASTGAAAPHSAIPRSGVPRAASPPWANQSAANPPSVSSPSIRRATDGEKPGRPQRDSPPASASALPERLPEGGAAAATATVDAHQGELQETRTRERPAVSLLKEHREAQEQQGEGGGESGRGKRKERGGGQGDRDHDHDQRGGPSPHSPGRAAQDDAAGAGHSDGNGSEVDFVDLDLEPLLPPLWGQSPQQHEAEVQDYEQGLAQDRGVAKEKVAAFTESRRARSTELAALAPQLTQQVQAAKAAALAKIGSAETSSVARVQAAVQGARSRIQAQAQTARGQVTAGHSAAVAAMGSAASGARTAMDGGFRTAGEAVTGRQDNQITKLGELYGHTEQRIRDAAKHAGELAVGEGKKRAAQYRSKMIHRDDNFWDGPLTDNRCKAQANAATAVGDAYKDELPKAADDPIADMKKGKPDAEKAIGKVAEDVRKSLETVLKQSQEGLADGHKQSLQGADDAKAGALASIGQALSSAEASLAQLQSSQIAAVRAQAAQQRQAVERNAAGATAAIGKGVATARGGLERSLREFGQILGRDAVPDPEQLEEVLRDTGVQFDERLEGVAERLRTQAAGAGKSLAAAAEGAAQGMAKTAGSAAESAGQTATSAGEALSRTASQTVSGLRQVQQSFAETAKTMQKGCEDSNKQVLEGLDKAYTELAGKFKEGADGQVKAVAEALNKAATGTGDKEIHPKITEEADKARDKVKPRWHTVLTFIVVIVVVIALTIALGPLVIGAVTAGAAALGAGAAAATIGTIVGGAIVGAAAGAVGAVVSNVMNGAPVLEGVGKAALFGAIGGAVGGGASAAVGKTALSTGARVAVEMAVEVTVEVGLEAADAAISGQDYSWQQALLTAATTVAVTGVMAHPRVHALTGRVQVGTENLLGKIGIKVPPPPGEVEGPKTPDAPDAPGTPQVDVPSPEAPSTPKTRDASGPSPDGTPGGTPQPGRGPDGATSWDGSRIDPTGGQGSADGPVRPRDQDGVEAELRNALGPLGDHVDVRIDPELPGRAVRVHYDIDDNGLISNVRMAVGPSATPTDIQLHAPTARTMMRYGGLSGRVRQLLRQVGEWVGVHGSPPVGSRAWEARLELRKLPDIITDRARAYVDADPAARAELESELGSLIQQFKTHADTLKEWNLDPGRGYVAAERPEVTAAKNRLPEEETAGLPDKGHFRLASDDVLEYRMNNDKSVVKRWNLDEDPPVELPKGQSKPAERFDPDTTREQAFEDLGGNDPSKPFGRFIKVLKRYGLFTDVDTFVNGQDGFRPMQDPSGLTHRTVRSNVKEDYVAALAEKLTHKQMLDASKDLHSGDQGSLGEAWYALRYAQNADPQVTITPKKAKELGFELSTERRIDLVDGDTVREIKNISEADEVKLKGQLKDLVNTLNNDIPVGDDLRTVRRVVYSMLDPKGFRANSGWLLNFLAEYSGINLEIEVFNASGERVTIGASSGLDFSKGVGSLRPEGCNGKTLSEWLGN</sequence>
<gene>
    <name evidence="3" type="ORF">I1A49_10510</name>
</gene>